<comment type="caution">
    <text evidence="1">The sequence shown here is derived from an EMBL/GenBank/DDBJ whole genome shotgun (WGS) entry which is preliminary data.</text>
</comment>
<accession>A0ABX0K281</accession>
<reference evidence="1 2" key="1">
    <citation type="journal article" date="2020" name="Int. J. Syst. Evol. Microbiol.">
        <title>Novel acetic acid bacteria from cider fermentations: Acetobacter conturbans sp. nov. and Acetobacter fallax sp. nov.</title>
        <authorList>
            <person name="Sombolestani A.S."/>
            <person name="Cleenwerck I."/>
            <person name="Cnockaert M."/>
            <person name="Borremans W."/>
            <person name="Wieme A.D."/>
            <person name="De Vuyst L."/>
            <person name="Vandamme P."/>
        </authorList>
    </citation>
    <scope>NUCLEOTIDE SEQUENCE [LARGE SCALE GENOMIC DNA]</scope>
    <source>
        <strain evidence="1 2">LMG 1627</strain>
    </source>
</reference>
<dbReference type="RefSeq" id="WP_173571137.1">
    <property type="nucleotide sequence ID" value="NZ_WOSY01000020.1"/>
</dbReference>
<gene>
    <name evidence="1" type="ORF">GOB81_14615</name>
</gene>
<evidence type="ECO:0000313" key="1">
    <source>
        <dbReference type="EMBL" id="NHN89837.1"/>
    </source>
</evidence>
<sequence>MRFVRWPLGERVTDADTLARLTQTPQIPARGEALEPMTLFPDTIHQTPKRAALWTREQAYSRTRRAKAWRKVRRMVEALPDEERADFLTVWRAPGARRLYPGTPRGVAEFLALVLEDDKIKEQF</sequence>
<protein>
    <submittedName>
        <fullName evidence="1">Uncharacterized protein</fullName>
    </submittedName>
</protein>
<dbReference type="Proteomes" id="UP000631653">
    <property type="component" value="Unassembled WGS sequence"/>
</dbReference>
<name>A0ABX0K281_9PROT</name>
<dbReference type="EMBL" id="WOSY01000020">
    <property type="protein sequence ID" value="NHN89837.1"/>
    <property type="molecule type" value="Genomic_DNA"/>
</dbReference>
<organism evidence="1 2">
    <name type="scientific">Acetobacter conturbans</name>
    <dbReference type="NCBI Taxonomy" id="1737472"/>
    <lineage>
        <taxon>Bacteria</taxon>
        <taxon>Pseudomonadati</taxon>
        <taxon>Pseudomonadota</taxon>
        <taxon>Alphaproteobacteria</taxon>
        <taxon>Acetobacterales</taxon>
        <taxon>Acetobacteraceae</taxon>
        <taxon>Acetobacter</taxon>
    </lineage>
</organism>
<evidence type="ECO:0000313" key="2">
    <source>
        <dbReference type="Proteomes" id="UP000631653"/>
    </source>
</evidence>
<keyword evidence="2" id="KW-1185">Reference proteome</keyword>
<proteinExistence type="predicted"/>